<protein>
    <recommendedName>
        <fullName evidence="5">Lipoprotein</fullName>
    </recommendedName>
</protein>
<comment type="caution">
    <text evidence="3">The sequence shown here is derived from an EMBL/GenBank/DDBJ whole genome shotgun (WGS) entry which is preliminary data.</text>
</comment>
<sequence length="244" mass="25241">MRAFCLFAAALTATSLSVAACGDEDSPSSSPVVTGSAASVSPATDVVDAAELQAALLPAGRGQSSLIGPRSGRYGSLRSSGKGSARPPAPGLDPRCEKGPGGPGQWPATLNGSPAAEVTHGPMMSSVSQTLVWVPKDADMAALRLSVPRVCTRKMTVKFQGRTVIMSNRMLTKTQLPDLRGAEVTGTRLTMAMPDAGVSAYTTWVNARSGRLVMAMAFMGTDAGYTKQNKTLAQAWARAVAAVR</sequence>
<gene>
    <name evidence="3" type="ORF">GCM10010411_50700</name>
</gene>
<dbReference type="PROSITE" id="PS51257">
    <property type="entry name" value="PROKAR_LIPOPROTEIN"/>
    <property type="match status" value="1"/>
</dbReference>
<accession>A0ABP6CAZ6</accession>
<feature type="region of interest" description="Disordered" evidence="1">
    <location>
        <begin position="62"/>
        <end position="114"/>
    </location>
</feature>
<evidence type="ECO:0000313" key="3">
    <source>
        <dbReference type="EMBL" id="GAA2610179.1"/>
    </source>
</evidence>
<evidence type="ECO:0000313" key="4">
    <source>
        <dbReference type="Proteomes" id="UP001501509"/>
    </source>
</evidence>
<keyword evidence="4" id="KW-1185">Reference proteome</keyword>
<evidence type="ECO:0008006" key="5">
    <source>
        <dbReference type="Google" id="ProtNLM"/>
    </source>
</evidence>
<feature type="chain" id="PRO_5045395139" description="Lipoprotein" evidence="2">
    <location>
        <begin position="21"/>
        <end position="244"/>
    </location>
</feature>
<feature type="compositionally biased region" description="Low complexity" evidence="1">
    <location>
        <begin position="68"/>
        <end position="84"/>
    </location>
</feature>
<reference evidence="4" key="1">
    <citation type="journal article" date="2019" name="Int. J. Syst. Evol. Microbiol.">
        <title>The Global Catalogue of Microorganisms (GCM) 10K type strain sequencing project: providing services to taxonomists for standard genome sequencing and annotation.</title>
        <authorList>
            <consortium name="The Broad Institute Genomics Platform"/>
            <consortium name="The Broad Institute Genome Sequencing Center for Infectious Disease"/>
            <person name="Wu L."/>
            <person name="Ma J."/>
        </authorList>
    </citation>
    <scope>NUCLEOTIDE SEQUENCE [LARGE SCALE GENOMIC DNA]</scope>
    <source>
        <strain evidence="4">JCM 6833</strain>
    </source>
</reference>
<evidence type="ECO:0000256" key="1">
    <source>
        <dbReference type="SAM" id="MobiDB-lite"/>
    </source>
</evidence>
<proteinExistence type="predicted"/>
<organism evidence="3 4">
    <name type="scientific">Actinomadura fulvescens</name>
    <dbReference type="NCBI Taxonomy" id="46160"/>
    <lineage>
        <taxon>Bacteria</taxon>
        <taxon>Bacillati</taxon>
        <taxon>Actinomycetota</taxon>
        <taxon>Actinomycetes</taxon>
        <taxon>Streptosporangiales</taxon>
        <taxon>Thermomonosporaceae</taxon>
        <taxon>Actinomadura</taxon>
    </lineage>
</organism>
<dbReference type="Proteomes" id="UP001501509">
    <property type="component" value="Unassembled WGS sequence"/>
</dbReference>
<evidence type="ECO:0000256" key="2">
    <source>
        <dbReference type="SAM" id="SignalP"/>
    </source>
</evidence>
<feature type="signal peptide" evidence="2">
    <location>
        <begin position="1"/>
        <end position="20"/>
    </location>
</feature>
<dbReference type="EMBL" id="BAAATD010000007">
    <property type="protein sequence ID" value="GAA2610179.1"/>
    <property type="molecule type" value="Genomic_DNA"/>
</dbReference>
<name>A0ABP6CAZ6_9ACTN</name>
<keyword evidence="2" id="KW-0732">Signal</keyword>